<dbReference type="GO" id="GO:0030154">
    <property type="term" value="P:cell differentiation"/>
    <property type="evidence" value="ECO:0007669"/>
    <property type="project" value="UniProtKB-KW"/>
</dbReference>
<dbReference type="InterPro" id="IPR021203">
    <property type="entry name" value="Muellerian-inhibiting_factor"/>
</dbReference>
<sequence>DHVTDASLDFQRSECGENVGTRWGNLVTHGFLREYDSGFLDNMKRKAGEDFALFGMCPEDPQVTNKGSFKELASLLEEPEGKQLVVLHLQKVDWDIGNRFQFQATVRQHVTPLLQHLHLLTAIFYPDTHNLTTTYKVKITGEAVPERQVVCLSSETRYLVVRLSEKFLSIEPEELRLNTTFQINKYSDGSALSTTEAEWHFFSMDKRCIIKIKPVIFMVLSHSVPIIRSDQSLLVSSFHNQMITSKKDEFLETLSHLSTLLMPSHTKPSSTIHMSLDPNNKSSDDLRPQLLNVTEIEALEWLVDSQEPLVFLFLPGSKHLLAHRLQERLNGTLLERITEKTQEVLEDMKDIFSLGDHVQMLQKLINSCHSHFNISYLSIEEKQQFVLIGKTAKNYHDRTVEQASSLTVACKSSPST</sequence>
<gene>
    <name evidence="4" type="ORF">GDO81_001172</name>
</gene>
<organism evidence="4 5">
    <name type="scientific">Engystomops pustulosus</name>
    <name type="common">Tungara frog</name>
    <name type="synonym">Physalaemus pustulosus</name>
    <dbReference type="NCBI Taxonomy" id="76066"/>
    <lineage>
        <taxon>Eukaryota</taxon>
        <taxon>Metazoa</taxon>
        <taxon>Chordata</taxon>
        <taxon>Craniata</taxon>
        <taxon>Vertebrata</taxon>
        <taxon>Euteleostomi</taxon>
        <taxon>Amphibia</taxon>
        <taxon>Batrachia</taxon>
        <taxon>Anura</taxon>
        <taxon>Neobatrachia</taxon>
        <taxon>Hyloidea</taxon>
        <taxon>Leptodactylidae</taxon>
        <taxon>Leiuperinae</taxon>
        <taxon>Engystomops</taxon>
    </lineage>
</organism>
<keyword evidence="5" id="KW-1185">Reference proteome</keyword>
<evidence type="ECO:0000256" key="2">
    <source>
        <dbReference type="ARBA" id="ARBA00022782"/>
    </source>
</evidence>
<evidence type="ECO:0000313" key="5">
    <source>
        <dbReference type="Proteomes" id="UP000824782"/>
    </source>
</evidence>
<dbReference type="GO" id="GO:0008083">
    <property type="term" value="F:growth factor activity"/>
    <property type="evidence" value="ECO:0007669"/>
    <property type="project" value="InterPro"/>
</dbReference>
<evidence type="ECO:0000313" key="4">
    <source>
        <dbReference type="EMBL" id="KAG8594371.1"/>
    </source>
</evidence>
<comment type="caution">
    <text evidence="4">The sequence shown here is derived from an EMBL/GenBank/DDBJ whole genome shotgun (WGS) entry which is preliminary data.</text>
</comment>
<keyword evidence="2" id="KW-0221">Differentiation</keyword>
<accession>A0AAV7DAX4</accession>
<evidence type="ECO:0000259" key="3">
    <source>
        <dbReference type="Pfam" id="PF04709"/>
    </source>
</evidence>
<protein>
    <recommendedName>
        <fullName evidence="3">Anti-Mullerian hormone N-terminal domain-containing protein</fullName>
    </recommendedName>
</protein>
<dbReference type="Proteomes" id="UP000824782">
    <property type="component" value="Unassembled WGS sequence"/>
</dbReference>
<name>A0AAV7DAX4_ENGPU</name>
<dbReference type="EMBL" id="WNYA01000001">
    <property type="protein sequence ID" value="KAG8594371.1"/>
    <property type="molecule type" value="Genomic_DNA"/>
</dbReference>
<dbReference type="Pfam" id="PF04709">
    <property type="entry name" value="AMH_N"/>
    <property type="match status" value="1"/>
</dbReference>
<evidence type="ECO:0000256" key="1">
    <source>
        <dbReference type="ARBA" id="ARBA00022729"/>
    </source>
</evidence>
<reference evidence="4" key="1">
    <citation type="thesis" date="2020" institute="ProQuest LLC" country="789 East Eisenhower Parkway, Ann Arbor, MI, USA">
        <title>Comparative Genomics and Chromosome Evolution.</title>
        <authorList>
            <person name="Mudd A.B."/>
        </authorList>
    </citation>
    <scope>NUCLEOTIDE SEQUENCE</scope>
    <source>
        <strain evidence="4">237g6f4</strain>
        <tissue evidence="4">Blood</tissue>
    </source>
</reference>
<proteinExistence type="predicted"/>
<dbReference type="AlphaFoldDB" id="A0AAV7DAX4"/>
<keyword evidence="1" id="KW-0732">Signal</keyword>
<dbReference type="PANTHER" id="PTHR15009:SF4">
    <property type="entry name" value="MUELLERIAN-INHIBITING FACTOR"/>
    <property type="match status" value="1"/>
</dbReference>
<dbReference type="GO" id="GO:0008406">
    <property type="term" value="P:gonad development"/>
    <property type="evidence" value="ECO:0007669"/>
    <property type="project" value="InterPro"/>
</dbReference>
<feature type="non-terminal residue" evidence="4">
    <location>
        <position position="1"/>
    </location>
</feature>
<feature type="domain" description="Anti-Mullerian hormone N-terminal" evidence="3">
    <location>
        <begin position="35"/>
        <end position="371"/>
    </location>
</feature>
<dbReference type="InterPro" id="IPR006799">
    <property type="entry name" value="AMH_N"/>
</dbReference>
<dbReference type="PANTHER" id="PTHR15009">
    <property type="entry name" value="MUELLERIAN-INHIBITING FACTOR"/>
    <property type="match status" value="1"/>
</dbReference>